<evidence type="ECO:0000313" key="16">
    <source>
        <dbReference type="Proteomes" id="UP000046680"/>
    </source>
</evidence>
<dbReference type="Proteomes" id="UP000048600">
    <property type="component" value="Unassembled WGS sequence"/>
</dbReference>
<dbReference type="EMBL" id="CGCX01001083">
    <property type="protein sequence ID" value="CFR88360.1"/>
    <property type="molecule type" value="Genomic_DNA"/>
</dbReference>
<dbReference type="Proteomes" id="UP000044938">
    <property type="component" value="Unassembled WGS sequence"/>
</dbReference>
<evidence type="ECO:0000313" key="7">
    <source>
        <dbReference type="EMBL" id="COW81430.1"/>
    </source>
</evidence>
<name>A0A0U0TEJ5_MYCTX</name>
<evidence type="ECO:0000313" key="19">
    <source>
        <dbReference type="Proteomes" id="UP000048600"/>
    </source>
</evidence>
<sequence>MMMPISCTSARSLRVPTPSSQTATTISANTGNTPIRLVLIDRMNVWLIARLACSAKVRRVVCWKPWVFSSTLSNTMTVS</sequence>
<dbReference type="EMBL" id="CHKL01000620">
    <property type="protein sequence ID" value="COX07886.1"/>
    <property type="molecule type" value="Genomic_DNA"/>
</dbReference>
<dbReference type="EMBL" id="CFOH01000609">
    <property type="protein sequence ID" value="CFE62962.1"/>
    <property type="molecule type" value="Genomic_DNA"/>
</dbReference>
<dbReference type="EMBL" id="CFOE01000570">
    <property type="protein sequence ID" value="CFE43240.1"/>
    <property type="molecule type" value="Genomic_DNA"/>
</dbReference>
<evidence type="ECO:0000256" key="1">
    <source>
        <dbReference type="SAM" id="MobiDB-lite"/>
    </source>
</evidence>
<reference evidence="11 12" key="3">
    <citation type="submission" date="2015-03" db="EMBL/GenBank/DDBJ databases">
        <authorList>
            <consortium name="Pathogen Informatics"/>
        </authorList>
    </citation>
    <scope>NUCLEOTIDE SEQUENCE [LARGE SCALE GENOMIC DNA]</scope>
    <source>
        <strain evidence="4 16">C09601061</strain>
        <strain evidence="5 13">D00501624</strain>
        <strain evidence="7 15">G09801536</strain>
        <strain evidence="2 18">G09901357</strain>
        <strain evidence="3 17">H09601792</strain>
        <strain evidence="11">K00500041</strain>
        <strain evidence="9 14">M09401471</strain>
        <strain evidence="12">N09902308</strain>
        <strain evidence="8 19">P00601463</strain>
    </source>
</reference>
<evidence type="ECO:0000313" key="18">
    <source>
        <dbReference type="Proteomes" id="UP000048289"/>
    </source>
</evidence>
<dbReference type="AlphaFoldDB" id="A0A0U0TEJ5"/>
<proteinExistence type="predicted"/>
<evidence type="ECO:0000313" key="2">
    <source>
        <dbReference type="EMBL" id="CFE43240.1"/>
    </source>
</evidence>
<dbReference type="Proteomes" id="UP000045842">
    <property type="component" value="Unassembled WGS sequence"/>
</dbReference>
<evidence type="ECO:0000313" key="12">
    <source>
        <dbReference type="Proteomes" id="UP000039021"/>
    </source>
</evidence>
<dbReference type="Proteomes" id="UP000046680">
    <property type="component" value="Unassembled WGS sequence"/>
</dbReference>
<dbReference type="Proteomes" id="UP000039217">
    <property type="component" value="Unassembled WGS sequence"/>
</dbReference>
<feature type="region of interest" description="Disordered" evidence="1">
    <location>
        <begin position="1"/>
        <end position="26"/>
    </location>
</feature>
<dbReference type="EMBL" id="CSAD01001063">
    <property type="protein sequence ID" value="COW81430.1"/>
    <property type="molecule type" value="Genomic_DNA"/>
</dbReference>
<evidence type="ECO:0000313" key="6">
    <source>
        <dbReference type="EMBL" id="COW59793.1"/>
    </source>
</evidence>
<evidence type="ECO:0000313" key="3">
    <source>
        <dbReference type="EMBL" id="CFE62962.1"/>
    </source>
</evidence>
<organism evidence="6 11">
    <name type="scientific">Mycobacterium tuberculosis</name>
    <dbReference type="NCBI Taxonomy" id="1773"/>
    <lineage>
        <taxon>Bacteria</taxon>
        <taxon>Bacillati</taxon>
        <taxon>Actinomycetota</taxon>
        <taxon>Actinomycetes</taxon>
        <taxon>Mycobacteriales</taxon>
        <taxon>Mycobacteriaceae</taxon>
        <taxon>Mycobacterium</taxon>
        <taxon>Mycobacterium tuberculosis complex</taxon>
    </lineage>
</organism>
<evidence type="ECO:0000313" key="10">
    <source>
        <dbReference type="EMBL" id="COX85264.1"/>
    </source>
</evidence>
<dbReference type="EMBL" id="CSBK01000746">
    <property type="protein sequence ID" value="COX85264.1"/>
    <property type="molecule type" value="Genomic_DNA"/>
</dbReference>
<dbReference type="EMBL" id="CQQC01001763">
    <property type="protein sequence ID" value="CNW22627.1"/>
    <property type="molecule type" value="Genomic_DNA"/>
</dbReference>
<evidence type="ECO:0000313" key="9">
    <source>
        <dbReference type="EMBL" id="COX48970.1"/>
    </source>
</evidence>
<gene>
    <name evidence="4" type="ORF">ERS007657_02677</name>
    <name evidence="5" type="ORF">ERS007661_03692</name>
    <name evidence="7" type="ORF">ERS007679_04346</name>
    <name evidence="2" type="ORF">ERS007681_03367</name>
    <name evidence="3" type="ORF">ERS007688_03085</name>
    <name evidence="6" type="ORF">ERS007703_03910</name>
    <name evidence="9" type="ORF">ERS007720_04585</name>
    <name evidence="10" type="ORF">ERS007739_01804</name>
    <name evidence="8" type="ORF">ERS007741_03756</name>
</gene>
<dbReference type="Proteomes" id="UP000039021">
    <property type="component" value="Unassembled WGS sequence"/>
</dbReference>
<evidence type="ECO:0000313" key="17">
    <source>
        <dbReference type="Proteomes" id="UP000046947"/>
    </source>
</evidence>
<dbReference type="Proteomes" id="UP000048289">
    <property type="component" value="Unassembled WGS sequence"/>
</dbReference>
<evidence type="ECO:0000313" key="11">
    <source>
        <dbReference type="Proteomes" id="UP000038802"/>
    </source>
</evidence>
<dbReference type="Proteomes" id="UP000038802">
    <property type="component" value="Unassembled WGS sequence"/>
</dbReference>
<evidence type="ECO:0000313" key="4">
    <source>
        <dbReference type="EMBL" id="CFR88360.1"/>
    </source>
</evidence>
<dbReference type="Proteomes" id="UP000046947">
    <property type="component" value="Unassembled WGS sequence"/>
</dbReference>
<dbReference type="EMBL" id="CSAE01000596">
    <property type="protein sequence ID" value="COW59793.1"/>
    <property type="molecule type" value="Genomic_DNA"/>
</dbReference>
<accession>A0A0U0TEJ5</accession>
<dbReference type="EMBL" id="CSAJ01001025">
    <property type="protein sequence ID" value="COX48970.1"/>
    <property type="molecule type" value="Genomic_DNA"/>
</dbReference>
<protein>
    <submittedName>
        <fullName evidence="6">Uncharacterized protein</fullName>
    </submittedName>
</protein>
<evidence type="ECO:0000313" key="15">
    <source>
        <dbReference type="Proteomes" id="UP000045842"/>
    </source>
</evidence>
<reference evidence="10" key="2">
    <citation type="submission" date="2015-03" db="EMBL/GenBank/DDBJ databases">
        <authorList>
            <consortium name="Pathogen Informatics"/>
            <person name="Murphy D."/>
        </authorList>
    </citation>
    <scope>NUCLEOTIDE SEQUENCE</scope>
    <source>
        <strain evidence="10">N09902308</strain>
    </source>
</reference>
<evidence type="ECO:0000313" key="13">
    <source>
        <dbReference type="Proteomes" id="UP000039217"/>
    </source>
</evidence>
<reference evidence="6" key="1">
    <citation type="submission" date="2015-03" db="EMBL/GenBank/DDBJ databases">
        <authorList>
            <person name="Murphy D."/>
        </authorList>
    </citation>
    <scope>NUCLEOTIDE SEQUENCE [LARGE SCALE GENOMIC DNA]</scope>
    <source>
        <strain evidence="6">K00500041</strain>
    </source>
</reference>
<evidence type="ECO:0000313" key="5">
    <source>
        <dbReference type="EMBL" id="CNW22627.1"/>
    </source>
</evidence>
<evidence type="ECO:0000313" key="8">
    <source>
        <dbReference type="EMBL" id="COX07886.1"/>
    </source>
</evidence>
<evidence type="ECO:0000313" key="14">
    <source>
        <dbReference type="Proteomes" id="UP000044938"/>
    </source>
</evidence>